<dbReference type="InterPro" id="IPR036890">
    <property type="entry name" value="HATPase_C_sf"/>
</dbReference>
<evidence type="ECO:0000256" key="1">
    <source>
        <dbReference type="ARBA" id="ARBA00000085"/>
    </source>
</evidence>
<feature type="domain" description="PAC" evidence="9">
    <location>
        <begin position="246"/>
        <end position="302"/>
    </location>
</feature>
<reference evidence="10 11" key="1">
    <citation type="submission" date="2020-02" db="EMBL/GenBank/DDBJ databases">
        <title>Nitrogenibacter mangrovi gen. nov., sp. nov. isolated from mangrove sediment, a denitrifying betaproteobacterium.</title>
        <authorList>
            <person name="Liao H."/>
            <person name="Tian Y."/>
        </authorList>
    </citation>
    <scope>NUCLEOTIDE SEQUENCE [LARGE SCALE GENOMIC DNA]</scope>
    <source>
        <strain evidence="10 11">M9-3-2</strain>
    </source>
</reference>
<evidence type="ECO:0000313" key="10">
    <source>
        <dbReference type="EMBL" id="QID17465.1"/>
    </source>
</evidence>
<keyword evidence="6" id="KW-0902">Two-component regulatory system</keyword>
<evidence type="ECO:0000313" key="11">
    <source>
        <dbReference type="Proteomes" id="UP000501991"/>
    </source>
</evidence>
<evidence type="ECO:0000259" key="8">
    <source>
        <dbReference type="PROSITE" id="PS50109"/>
    </source>
</evidence>
<dbReference type="SMART" id="SM00387">
    <property type="entry name" value="HATPase_c"/>
    <property type="match status" value="1"/>
</dbReference>
<keyword evidence="5" id="KW-0418">Kinase</keyword>
<dbReference type="InterPro" id="IPR035965">
    <property type="entry name" value="PAS-like_dom_sf"/>
</dbReference>
<keyword evidence="11" id="KW-1185">Reference proteome</keyword>
<dbReference type="InterPro" id="IPR050736">
    <property type="entry name" value="Sensor_HK_Regulatory"/>
</dbReference>
<accession>A0A6C1B3N9</accession>
<dbReference type="SUPFAM" id="SSF55785">
    <property type="entry name" value="PYP-like sensor domain (PAS domain)"/>
    <property type="match status" value="2"/>
</dbReference>
<dbReference type="CDD" id="cd00082">
    <property type="entry name" value="HisKA"/>
    <property type="match status" value="1"/>
</dbReference>
<dbReference type="KEGG" id="azq:G3580_07290"/>
<dbReference type="InterPro" id="IPR005467">
    <property type="entry name" value="His_kinase_dom"/>
</dbReference>
<gene>
    <name evidence="10" type="ORF">G3580_07290</name>
</gene>
<protein>
    <recommendedName>
        <fullName evidence="2">histidine kinase</fullName>
        <ecNumber evidence="2">2.7.13.3</ecNumber>
    </recommendedName>
</protein>
<dbReference type="InterPro" id="IPR003661">
    <property type="entry name" value="HisK_dim/P_dom"/>
</dbReference>
<dbReference type="SMART" id="SM00388">
    <property type="entry name" value="HisKA"/>
    <property type="match status" value="1"/>
</dbReference>
<evidence type="ECO:0000256" key="3">
    <source>
        <dbReference type="ARBA" id="ARBA00022553"/>
    </source>
</evidence>
<dbReference type="GO" id="GO:0000155">
    <property type="term" value="F:phosphorelay sensor kinase activity"/>
    <property type="evidence" value="ECO:0007669"/>
    <property type="project" value="InterPro"/>
</dbReference>
<comment type="catalytic activity">
    <reaction evidence="1">
        <text>ATP + protein L-histidine = ADP + protein N-phospho-L-histidine.</text>
        <dbReference type="EC" id="2.7.13.3"/>
    </reaction>
</comment>
<dbReference type="PROSITE" id="PS50113">
    <property type="entry name" value="PAC"/>
    <property type="match status" value="2"/>
</dbReference>
<evidence type="ECO:0000259" key="9">
    <source>
        <dbReference type="PROSITE" id="PS50113"/>
    </source>
</evidence>
<dbReference type="FunFam" id="1.10.287.130:FF:000001">
    <property type="entry name" value="Two-component sensor histidine kinase"/>
    <property type="match status" value="1"/>
</dbReference>
<feature type="domain" description="PAC" evidence="9">
    <location>
        <begin position="374"/>
        <end position="424"/>
    </location>
</feature>
<dbReference type="Gene3D" id="3.30.450.20">
    <property type="entry name" value="PAS domain"/>
    <property type="match status" value="2"/>
</dbReference>
<dbReference type="SUPFAM" id="SSF55874">
    <property type="entry name" value="ATPase domain of HSP90 chaperone/DNA topoisomerase II/histidine kinase"/>
    <property type="match status" value="1"/>
</dbReference>
<dbReference type="SMART" id="SM00091">
    <property type="entry name" value="PAS"/>
    <property type="match status" value="1"/>
</dbReference>
<dbReference type="PROSITE" id="PS50109">
    <property type="entry name" value="HIS_KIN"/>
    <property type="match status" value="1"/>
</dbReference>
<evidence type="ECO:0000256" key="6">
    <source>
        <dbReference type="ARBA" id="ARBA00023012"/>
    </source>
</evidence>
<dbReference type="Proteomes" id="UP000501991">
    <property type="component" value="Chromosome"/>
</dbReference>
<dbReference type="CDD" id="cd00130">
    <property type="entry name" value="PAS"/>
    <property type="match status" value="1"/>
</dbReference>
<dbReference type="RefSeq" id="WP_173764629.1">
    <property type="nucleotide sequence ID" value="NZ_CP048836.1"/>
</dbReference>
<feature type="domain" description="Histidine kinase" evidence="8">
    <location>
        <begin position="460"/>
        <end position="685"/>
    </location>
</feature>
<dbReference type="InterPro" id="IPR004358">
    <property type="entry name" value="Sig_transdc_His_kin-like_C"/>
</dbReference>
<evidence type="ECO:0000256" key="7">
    <source>
        <dbReference type="SAM" id="Coils"/>
    </source>
</evidence>
<dbReference type="Pfam" id="PF08448">
    <property type="entry name" value="PAS_4"/>
    <property type="match status" value="1"/>
</dbReference>
<feature type="coiled-coil region" evidence="7">
    <location>
        <begin position="112"/>
        <end position="146"/>
    </location>
</feature>
<keyword evidence="3" id="KW-0597">Phosphoprotein</keyword>
<dbReference type="InterPro" id="IPR003594">
    <property type="entry name" value="HATPase_dom"/>
</dbReference>
<dbReference type="PRINTS" id="PR00344">
    <property type="entry name" value="BCTRLSENSOR"/>
</dbReference>
<keyword evidence="7" id="KW-0175">Coiled coil</keyword>
<dbReference type="PANTHER" id="PTHR43711">
    <property type="entry name" value="TWO-COMPONENT HISTIDINE KINASE"/>
    <property type="match status" value="1"/>
</dbReference>
<dbReference type="InterPro" id="IPR000014">
    <property type="entry name" value="PAS"/>
</dbReference>
<dbReference type="Pfam" id="PF00512">
    <property type="entry name" value="HisKA"/>
    <property type="match status" value="1"/>
</dbReference>
<dbReference type="Pfam" id="PF02518">
    <property type="entry name" value="HATPase_c"/>
    <property type="match status" value="1"/>
</dbReference>
<dbReference type="PANTHER" id="PTHR43711:SF1">
    <property type="entry name" value="HISTIDINE KINASE 1"/>
    <property type="match status" value="1"/>
</dbReference>
<dbReference type="AlphaFoldDB" id="A0A6C1B3N9"/>
<dbReference type="InterPro" id="IPR000700">
    <property type="entry name" value="PAS-assoc_C"/>
</dbReference>
<organism evidence="10 11">
    <name type="scientific">Nitrogeniibacter mangrovi</name>
    <dbReference type="NCBI Taxonomy" id="2016596"/>
    <lineage>
        <taxon>Bacteria</taxon>
        <taxon>Pseudomonadati</taxon>
        <taxon>Pseudomonadota</taxon>
        <taxon>Betaproteobacteria</taxon>
        <taxon>Rhodocyclales</taxon>
        <taxon>Zoogloeaceae</taxon>
        <taxon>Nitrogeniibacter</taxon>
    </lineage>
</organism>
<dbReference type="EC" id="2.7.13.3" evidence="2"/>
<dbReference type="Gene3D" id="3.30.565.10">
    <property type="entry name" value="Histidine kinase-like ATPase, C-terminal domain"/>
    <property type="match status" value="1"/>
</dbReference>
<keyword evidence="4" id="KW-0808">Transferase</keyword>
<name>A0A6C1B3N9_9RHOO</name>
<proteinExistence type="predicted"/>
<evidence type="ECO:0000256" key="2">
    <source>
        <dbReference type="ARBA" id="ARBA00012438"/>
    </source>
</evidence>
<dbReference type="SUPFAM" id="SSF47384">
    <property type="entry name" value="Homodimeric domain of signal transducing histidine kinase"/>
    <property type="match status" value="1"/>
</dbReference>
<evidence type="ECO:0000256" key="4">
    <source>
        <dbReference type="ARBA" id="ARBA00022679"/>
    </source>
</evidence>
<dbReference type="InterPro" id="IPR013656">
    <property type="entry name" value="PAS_4"/>
</dbReference>
<dbReference type="EMBL" id="CP048836">
    <property type="protein sequence ID" value="QID17465.1"/>
    <property type="molecule type" value="Genomic_DNA"/>
</dbReference>
<evidence type="ECO:0000256" key="5">
    <source>
        <dbReference type="ARBA" id="ARBA00022777"/>
    </source>
</evidence>
<sequence>MASPATYVLVPIDSVRPVEGFDGRWCGHVTLPGETSLQTVLIDRREGEYVALRPSCAFNGWRTVACRQNASDERICGAQYPETLPPALPVARIGQDFFLAIDTAQDDAFSERQRLADELTALREANRALEEQVSTVSRAMDEIISELSDRSRQLQARGREQERLGLFVQRVMDTMDSPLIVLDRFGRIAQLNPAACRLFRCAEDALVGEAADVLLSAADKRELQSGQSAVPDGLLLFRTTISRRGLAVELSLGGRRAEGVAAAKVFLVRGTPLYDGAGKLEGVVIVATDVTRLRERERALEESEQRFRDYSSMSTSLTWQTDATLAFVPVEKNDPYFEPLFKGRTPIDLALPEERESSVWQTCVALMARREPVRDLEVRIATAEGIKWYAINGIPMVADGVFCGYRGVAKDLTKRRHMEDELRRHRDHLSELVHEQTADLIAAKEAAEHANRMKSEFLSNISHELRTPLHSIMSFSKLGASKARDPDKADKVVGYFERIHVSGTRLTRLVDDLLNLAKFEAGKVVLDVRPTVLEGVIGEVAATLEALLVSRRQQLAVSNGLHGQPVRIDPDRFAQVVLNLLGNASKFSPAGSTIRLALDTARFANGRAAFRLEVADEGPGIPADELEHVFDKFAQSSRTKTGAGGTGLGLAICRQIVLAHQGSIRAANREDGHGTVFEVLMPLQMVADAQTA</sequence>
<dbReference type="Gene3D" id="1.10.287.130">
    <property type="match status" value="1"/>
</dbReference>
<dbReference type="InterPro" id="IPR036097">
    <property type="entry name" value="HisK_dim/P_sf"/>
</dbReference>